<comment type="caution">
    <text evidence="9">The sequence shown here is derived from an EMBL/GenBank/DDBJ whole genome shotgun (WGS) entry which is preliminary data.</text>
</comment>
<dbReference type="GO" id="GO:0016020">
    <property type="term" value="C:membrane"/>
    <property type="evidence" value="ECO:0007669"/>
    <property type="project" value="TreeGrafter"/>
</dbReference>
<evidence type="ECO:0000259" key="7">
    <source>
        <dbReference type="Pfam" id="PF00728"/>
    </source>
</evidence>
<sequence>MQYSIGAQKRHFDLIPAPSTAEFSGAAMHLPYAGTIVERDVECDPGCLFGAQLADDIERVTGIRWDVAKGQCWRSFIRIEIDGSLGAQAYRLGIAQTGISVRGGDSEGIRNGAQALRQIIRQCGPVLPVVLIGNKPEYKVRSYYLDVTRGRVPTMAWLKHWVDELCLYQYNQLQLYIEHSFRFDGLSETWRGVDALRSQQIVELDSYCAERGIELVPSVSTFGHLYQELRTRGLRDMGEFPQDADRMFSFIERQLHHTLNVTDPKAFEFSTSLMDSYMGLFRSKQFNIGADETFDLGKGRSAGYAKEHGVAQMYADYVTRLCNHLAEQGRRPMLWADIAIKMPRMLPSLPKDAMLLNWLYSPEVGEEEVRLLADAGLRQYVCAAVWCWNSLLPRVDDAWNNITRLARVGIKYGAAGFMVTDWGDYGHVNDPRMAMIGLAYGAQAGWHPSVPVERDEMDRMISHVVFGDETGGFVTAVADASRCRAFGWDEAVQYVELDDGHGGLNREVFDIVRTNNSGHAGMTGDALSVFQARKLMLAGKSERLSNVDECQKRLKQAGMCCQSALAAARGDRSGFMRTLAIALEGQLLLNRFGAAMALKTGAVQGGIGTNECAELAGELERWGEAYADAWRSVSQQSELGRVLSVIWRCADLLREDDPSL</sequence>
<dbReference type="SUPFAM" id="SSF55545">
    <property type="entry name" value="beta-N-acetylhexosaminidase-like domain"/>
    <property type="match status" value="1"/>
</dbReference>
<dbReference type="Proteomes" id="UP000029096">
    <property type="component" value="Unassembled WGS sequence"/>
</dbReference>
<evidence type="ECO:0000259" key="8">
    <source>
        <dbReference type="Pfam" id="PF02838"/>
    </source>
</evidence>
<name>A0A086ZKA6_9BIFI</name>
<dbReference type="RefSeq" id="WP_033520501.1">
    <property type="nucleotide sequence ID" value="NZ_JDUS01000001.1"/>
</dbReference>
<evidence type="ECO:0000256" key="1">
    <source>
        <dbReference type="ARBA" id="ARBA00001231"/>
    </source>
</evidence>
<dbReference type="SUPFAM" id="SSF51445">
    <property type="entry name" value="(Trans)glycosidases"/>
    <property type="match status" value="1"/>
</dbReference>
<dbReference type="Pfam" id="PF02838">
    <property type="entry name" value="Glyco_hydro_20b"/>
    <property type="match status" value="1"/>
</dbReference>
<dbReference type="InterPro" id="IPR029018">
    <property type="entry name" value="Hex-like_dom2"/>
</dbReference>
<evidence type="ECO:0000313" key="10">
    <source>
        <dbReference type="Proteomes" id="UP000029096"/>
    </source>
</evidence>
<dbReference type="EC" id="3.2.1.52" evidence="3"/>
<dbReference type="Gene3D" id="3.20.20.80">
    <property type="entry name" value="Glycosidases"/>
    <property type="match status" value="1"/>
</dbReference>
<dbReference type="AlphaFoldDB" id="A0A086ZKA6"/>
<dbReference type="PRINTS" id="PR00738">
    <property type="entry name" value="GLHYDRLASE20"/>
</dbReference>
<evidence type="ECO:0000313" key="9">
    <source>
        <dbReference type="EMBL" id="KFI46956.1"/>
    </source>
</evidence>
<organism evidence="9 10">
    <name type="scientific">Bifidobacterium bohemicum DSM 22767</name>
    <dbReference type="NCBI Taxonomy" id="1437606"/>
    <lineage>
        <taxon>Bacteria</taxon>
        <taxon>Bacillati</taxon>
        <taxon>Actinomycetota</taxon>
        <taxon>Actinomycetes</taxon>
        <taxon>Bifidobacteriales</taxon>
        <taxon>Bifidobacteriaceae</taxon>
        <taxon>Bifidobacterium</taxon>
    </lineage>
</organism>
<dbReference type="PANTHER" id="PTHR22600">
    <property type="entry name" value="BETA-HEXOSAMINIDASE"/>
    <property type="match status" value="1"/>
</dbReference>
<evidence type="ECO:0000256" key="4">
    <source>
        <dbReference type="ARBA" id="ARBA00022801"/>
    </source>
</evidence>
<dbReference type="GO" id="GO:0030203">
    <property type="term" value="P:glycosaminoglycan metabolic process"/>
    <property type="evidence" value="ECO:0007669"/>
    <property type="project" value="TreeGrafter"/>
</dbReference>
<comment type="similarity">
    <text evidence="2">Belongs to the glycosyl hydrolase 20 family.</text>
</comment>
<gene>
    <name evidence="9" type="ORF">BBOH_0430</name>
</gene>
<protein>
    <recommendedName>
        <fullName evidence="3">beta-N-acetylhexosaminidase</fullName>
        <ecNumber evidence="3">3.2.1.52</ecNumber>
    </recommendedName>
</protein>
<evidence type="ECO:0000256" key="2">
    <source>
        <dbReference type="ARBA" id="ARBA00006285"/>
    </source>
</evidence>
<dbReference type="InterPro" id="IPR015883">
    <property type="entry name" value="Glyco_hydro_20_cat"/>
</dbReference>
<proteinExistence type="inferred from homology"/>
<feature type="active site" description="Proton donor" evidence="6">
    <location>
        <position position="292"/>
    </location>
</feature>
<dbReference type="GO" id="GO:0004563">
    <property type="term" value="F:beta-N-acetylhexosaminidase activity"/>
    <property type="evidence" value="ECO:0007669"/>
    <property type="project" value="UniProtKB-EC"/>
</dbReference>
<dbReference type="Pfam" id="PF00728">
    <property type="entry name" value="Glyco_hydro_20"/>
    <property type="match status" value="1"/>
</dbReference>
<dbReference type="Gene3D" id="3.30.379.10">
    <property type="entry name" value="Chitobiase/beta-hexosaminidase domain 2-like"/>
    <property type="match status" value="1"/>
</dbReference>
<keyword evidence="5" id="KW-0326">Glycosidase</keyword>
<dbReference type="EMBL" id="JGYP01000001">
    <property type="protein sequence ID" value="KFI46956.1"/>
    <property type="molecule type" value="Genomic_DNA"/>
</dbReference>
<dbReference type="STRING" id="1437606.BBOH_0430"/>
<evidence type="ECO:0000256" key="6">
    <source>
        <dbReference type="PIRSR" id="PIRSR625705-1"/>
    </source>
</evidence>
<reference evidence="9 10" key="1">
    <citation type="submission" date="2014-03" db="EMBL/GenBank/DDBJ databases">
        <title>Genomics of Bifidobacteria.</title>
        <authorList>
            <person name="Ventura M."/>
            <person name="Milani C."/>
            <person name="Lugli G.A."/>
        </authorList>
    </citation>
    <scope>NUCLEOTIDE SEQUENCE [LARGE SCALE GENOMIC DNA]</scope>
    <source>
        <strain evidence="9 10">DSM 22767</strain>
    </source>
</reference>
<feature type="domain" description="Glycoside hydrolase family 20 catalytic" evidence="7">
    <location>
        <begin position="138"/>
        <end position="377"/>
    </location>
</feature>
<dbReference type="OrthoDB" id="9763537at2"/>
<comment type="catalytic activity">
    <reaction evidence="1">
        <text>Hydrolysis of terminal non-reducing N-acetyl-D-hexosamine residues in N-acetyl-beta-D-hexosaminides.</text>
        <dbReference type="EC" id="3.2.1.52"/>
    </reaction>
</comment>
<accession>A0A086ZKA6</accession>
<feature type="domain" description="Beta-hexosaminidase bacterial type N-terminal" evidence="8">
    <location>
        <begin position="13"/>
        <end position="123"/>
    </location>
</feature>
<evidence type="ECO:0000256" key="3">
    <source>
        <dbReference type="ARBA" id="ARBA00012663"/>
    </source>
</evidence>
<evidence type="ECO:0000256" key="5">
    <source>
        <dbReference type="ARBA" id="ARBA00023295"/>
    </source>
</evidence>
<dbReference type="GO" id="GO:0005975">
    <property type="term" value="P:carbohydrate metabolic process"/>
    <property type="evidence" value="ECO:0007669"/>
    <property type="project" value="InterPro"/>
</dbReference>
<dbReference type="eggNOG" id="COG3525">
    <property type="taxonomic scope" value="Bacteria"/>
</dbReference>
<keyword evidence="4 9" id="KW-0378">Hydrolase</keyword>
<dbReference type="InterPro" id="IPR017853">
    <property type="entry name" value="GH"/>
</dbReference>
<keyword evidence="10" id="KW-1185">Reference proteome</keyword>
<dbReference type="InterPro" id="IPR015882">
    <property type="entry name" value="HEX_bac_N"/>
</dbReference>
<dbReference type="PANTHER" id="PTHR22600:SF57">
    <property type="entry name" value="BETA-N-ACETYLHEXOSAMINIDASE"/>
    <property type="match status" value="1"/>
</dbReference>
<dbReference type="InterPro" id="IPR025705">
    <property type="entry name" value="Beta_hexosaminidase_sua/sub"/>
</dbReference>